<feature type="transmembrane region" description="Helical" evidence="1">
    <location>
        <begin position="89"/>
        <end position="109"/>
    </location>
</feature>
<accession>A0ABS9KRZ3</accession>
<proteinExistence type="predicted"/>
<sequence length="193" mass="22089">MKISRFLKKQIKQSLIFLLVAFLLTGAGSLICYLYLYKNSFWIDATGYLLIIFGWLCVLYPLASVHLLIKNKETGRSSAVRKAAHALFFLVYPVWLAALVAGFVELGILSEQRVKKILSSEEVAFSTARVMRIETRRTRGSSRTYAVIEYNTPGEKVQQAIRDERGSYQPGKEIEIRYAQKYPDMFAVVELKY</sequence>
<evidence type="ECO:0008006" key="4">
    <source>
        <dbReference type="Google" id="ProtNLM"/>
    </source>
</evidence>
<dbReference type="Proteomes" id="UP001165367">
    <property type="component" value="Unassembled WGS sequence"/>
</dbReference>
<organism evidence="2 3">
    <name type="scientific">Terrimonas ginsenosidimutans</name>
    <dbReference type="NCBI Taxonomy" id="2908004"/>
    <lineage>
        <taxon>Bacteria</taxon>
        <taxon>Pseudomonadati</taxon>
        <taxon>Bacteroidota</taxon>
        <taxon>Chitinophagia</taxon>
        <taxon>Chitinophagales</taxon>
        <taxon>Chitinophagaceae</taxon>
        <taxon>Terrimonas</taxon>
    </lineage>
</organism>
<comment type="caution">
    <text evidence="2">The sequence shown here is derived from an EMBL/GenBank/DDBJ whole genome shotgun (WGS) entry which is preliminary data.</text>
</comment>
<dbReference type="RefSeq" id="WP_237872129.1">
    <property type="nucleotide sequence ID" value="NZ_JAKLTR010000007.1"/>
</dbReference>
<feature type="transmembrane region" description="Helical" evidence="1">
    <location>
        <begin position="15"/>
        <end position="36"/>
    </location>
</feature>
<evidence type="ECO:0000313" key="2">
    <source>
        <dbReference type="EMBL" id="MCG2615094.1"/>
    </source>
</evidence>
<name>A0ABS9KRZ3_9BACT</name>
<feature type="transmembrane region" description="Helical" evidence="1">
    <location>
        <begin position="48"/>
        <end position="69"/>
    </location>
</feature>
<keyword evidence="1" id="KW-0812">Transmembrane</keyword>
<keyword evidence="1" id="KW-0472">Membrane</keyword>
<evidence type="ECO:0000256" key="1">
    <source>
        <dbReference type="SAM" id="Phobius"/>
    </source>
</evidence>
<protein>
    <recommendedName>
        <fullName evidence="4">DUF3592 domain-containing protein</fullName>
    </recommendedName>
</protein>
<keyword evidence="3" id="KW-1185">Reference proteome</keyword>
<gene>
    <name evidence="2" type="ORF">LZZ85_12415</name>
</gene>
<reference evidence="2" key="1">
    <citation type="submission" date="2022-01" db="EMBL/GenBank/DDBJ databases">
        <authorList>
            <person name="Jo J.-H."/>
            <person name="Im W.-T."/>
        </authorList>
    </citation>
    <scope>NUCLEOTIDE SEQUENCE</scope>
    <source>
        <strain evidence="2">NA20</strain>
    </source>
</reference>
<dbReference type="EMBL" id="JAKLTR010000007">
    <property type="protein sequence ID" value="MCG2615094.1"/>
    <property type="molecule type" value="Genomic_DNA"/>
</dbReference>
<keyword evidence="1" id="KW-1133">Transmembrane helix</keyword>
<evidence type="ECO:0000313" key="3">
    <source>
        <dbReference type="Proteomes" id="UP001165367"/>
    </source>
</evidence>